<evidence type="ECO:0000256" key="1">
    <source>
        <dbReference type="SAM" id="Phobius"/>
    </source>
</evidence>
<feature type="transmembrane region" description="Helical" evidence="1">
    <location>
        <begin position="97"/>
        <end position="119"/>
    </location>
</feature>
<name>A0A3B0SG41_9ZZZZ</name>
<dbReference type="AlphaFoldDB" id="A0A3B0SG41"/>
<organism evidence="2">
    <name type="scientific">hydrothermal vent metagenome</name>
    <dbReference type="NCBI Taxonomy" id="652676"/>
    <lineage>
        <taxon>unclassified sequences</taxon>
        <taxon>metagenomes</taxon>
        <taxon>ecological metagenomes</taxon>
    </lineage>
</organism>
<keyword evidence="1" id="KW-1133">Transmembrane helix</keyword>
<feature type="transmembrane region" description="Helical" evidence="1">
    <location>
        <begin position="44"/>
        <end position="63"/>
    </location>
</feature>
<gene>
    <name evidence="2" type="ORF">MNBD_ALPHA07-531</name>
</gene>
<accession>A0A3B0SG41</accession>
<keyword evidence="1" id="KW-0812">Transmembrane</keyword>
<proteinExistence type="predicted"/>
<sequence length="126" mass="13183">MSKFILLLLAVYFAGLAAWLIIHPLTFYQTIPGVPDTGPFNDHFSRDVGFAFLVSAAGLWLGAIRGDKTLAVLGAAFPVLHGVFHVVGIGQTEVSDIAGILGELLPTAGIAAVALIFALRLKGVPS</sequence>
<keyword evidence="1" id="KW-0472">Membrane</keyword>
<reference evidence="2" key="1">
    <citation type="submission" date="2018-06" db="EMBL/GenBank/DDBJ databases">
        <authorList>
            <person name="Zhirakovskaya E."/>
        </authorList>
    </citation>
    <scope>NUCLEOTIDE SEQUENCE</scope>
</reference>
<dbReference type="EMBL" id="UOEG01000269">
    <property type="protein sequence ID" value="VAW04268.1"/>
    <property type="molecule type" value="Genomic_DNA"/>
</dbReference>
<feature type="transmembrane region" description="Helical" evidence="1">
    <location>
        <begin position="70"/>
        <end position="91"/>
    </location>
</feature>
<protein>
    <submittedName>
        <fullName evidence="2">Uncharacterized protein</fullName>
    </submittedName>
</protein>
<evidence type="ECO:0000313" key="2">
    <source>
        <dbReference type="EMBL" id="VAW04268.1"/>
    </source>
</evidence>